<dbReference type="Proteomes" id="UP000247838">
    <property type="component" value="Unassembled WGS sequence"/>
</dbReference>
<dbReference type="AlphaFoldDB" id="A0A318MUE9"/>
<organism evidence="1 2">
    <name type="scientific">Frischella perrara</name>
    <dbReference type="NCBI Taxonomy" id="1267021"/>
    <lineage>
        <taxon>Bacteria</taxon>
        <taxon>Pseudomonadati</taxon>
        <taxon>Pseudomonadota</taxon>
        <taxon>Gammaproteobacteria</taxon>
        <taxon>Orbales</taxon>
        <taxon>Orbaceae</taxon>
        <taxon>Frischella</taxon>
    </lineage>
</organism>
<evidence type="ECO:0000313" key="1">
    <source>
        <dbReference type="EMBL" id="PXY95579.1"/>
    </source>
</evidence>
<proteinExistence type="predicted"/>
<name>A0A318MUE9_FRIPE</name>
<reference evidence="1 2" key="1">
    <citation type="submission" date="2018-05" db="EMBL/GenBank/DDBJ databases">
        <title>Reference genomes for bee gut microbiota database.</title>
        <authorList>
            <person name="Ellegaard K.M."/>
        </authorList>
    </citation>
    <scope>NUCLEOTIDE SEQUENCE [LARGE SCALE GENOMIC DNA]</scope>
    <source>
        <strain evidence="1 2">ESL0167</strain>
    </source>
</reference>
<accession>A0A318MUE9</accession>
<sequence>MLLMISVIFLLSMIFLIKNPILNQLVICSTLNLLNKPIQTKGDISTSDDGLTHVGRELAVAGDKIIRMDDSSYNFHHKICLSQYINHQQSGQSTAT</sequence>
<evidence type="ECO:0000313" key="2">
    <source>
        <dbReference type="Proteomes" id="UP000247838"/>
    </source>
</evidence>
<comment type="caution">
    <text evidence="1">The sequence shown here is derived from an EMBL/GenBank/DDBJ whole genome shotgun (WGS) entry which is preliminary data.</text>
</comment>
<dbReference type="EMBL" id="QGLM01000010">
    <property type="protein sequence ID" value="PXY95579.1"/>
    <property type="molecule type" value="Genomic_DNA"/>
</dbReference>
<gene>
    <name evidence="1" type="ORF">DKK76_04725</name>
</gene>
<protein>
    <submittedName>
        <fullName evidence="1">Uncharacterized protein</fullName>
    </submittedName>
</protein>